<evidence type="ECO:0000256" key="1">
    <source>
        <dbReference type="ARBA" id="ARBA00022786"/>
    </source>
</evidence>
<evidence type="ECO:0000313" key="4">
    <source>
        <dbReference type="EMBL" id="KAK9831468.1"/>
    </source>
</evidence>
<dbReference type="InterPro" id="IPR001810">
    <property type="entry name" value="F-box_dom"/>
</dbReference>
<protein>
    <recommendedName>
        <fullName evidence="3">F-box domain-containing protein</fullName>
    </recommendedName>
</protein>
<dbReference type="GO" id="GO:0005737">
    <property type="term" value="C:cytoplasm"/>
    <property type="evidence" value="ECO:0007669"/>
    <property type="project" value="TreeGrafter"/>
</dbReference>
<accession>A0AAW1RCC7</accession>
<evidence type="ECO:0000256" key="2">
    <source>
        <dbReference type="SAM" id="SignalP"/>
    </source>
</evidence>
<dbReference type="Pfam" id="PF12937">
    <property type="entry name" value="F-box-like"/>
    <property type="match status" value="1"/>
</dbReference>
<reference evidence="4 5" key="1">
    <citation type="journal article" date="2024" name="Nat. Commun.">
        <title>Phylogenomics reveals the evolutionary origins of lichenization in chlorophyte algae.</title>
        <authorList>
            <person name="Puginier C."/>
            <person name="Libourel C."/>
            <person name="Otte J."/>
            <person name="Skaloud P."/>
            <person name="Haon M."/>
            <person name="Grisel S."/>
            <person name="Petersen M."/>
            <person name="Berrin J.G."/>
            <person name="Delaux P.M."/>
            <person name="Dal Grande F."/>
            <person name="Keller J."/>
        </authorList>
    </citation>
    <scope>NUCLEOTIDE SEQUENCE [LARGE SCALE GENOMIC DNA]</scope>
    <source>
        <strain evidence="4 5">SAG 245.80</strain>
    </source>
</reference>
<dbReference type="Gene3D" id="1.20.1280.50">
    <property type="match status" value="1"/>
</dbReference>
<keyword evidence="1" id="KW-0833">Ubl conjugation pathway</keyword>
<dbReference type="InterPro" id="IPR045464">
    <property type="entry name" value="Hrt3/FBXO9_C"/>
</dbReference>
<feature type="chain" id="PRO_5043452585" description="F-box domain-containing protein" evidence="2">
    <location>
        <begin position="20"/>
        <end position="467"/>
    </location>
</feature>
<dbReference type="SMART" id="SM00256">
    <property type="entry name" value="FBOX"/>
    <property type="match status" value="1"/>
</dbReference>
<feature type="signal peptide" evidence="2">
    <location>
        <begin position="1"/>
        <end position="19"/>
    </location>
</feature>
<name>A0AAW1RCC7_9CHLO</name>
<dbReference type="AlphaFoldDB" id="A0AAW1RCC7"/>
<comment type="caution">
    <text evidence="4">The sequence shown here is derived from an EMBL/GenBank/DDBJ whole genome shotgun (WGS) entry which is preliminary data.</text>
</comment>
<organism evidence="4 5">
    <name type="scientific">Elliptochloris bilobata</name>
    <dbReference type="NCBI Taxonomy" id="381761"/>
    <lineage>
        <taxon>Eukaryota</taxon>
        <taxon>Viridiplantae</taxon>
        <taxon>Chlorophyta</taxon>
        <taxon>core chlorophytes</taxon>
        <taxon>Trebouxiophyceae</taxon>
        <taxon>Trebouxiophyceae incertae sedis</taxon>
        <taxon>Elliptochloris clade</taxon>
        <taxon>Elliptochloris</taxon>
    </lineage>
</organism>
<keyword evidence="5" id="KW-1185">Reference proteome</keyword>
<keyword evidence="2" id="KW-0732">Signal</keyword>
<dbReference type="Pfam" id="PF19270">
    <property type="entry name" value="FBO_C"/>
    <property type="match status" value="1"/>
</dbReference>
<dbReference type="EMBL" id="JALJOU010000046">
    <property type="protein sequence ID" value="KAK9831468.1"/>
    <property type="molecule type" value="Genomic_DNA"/>
</dbReference>
<dbReference type="SUPFAM" id="SSF81383">
    <property type="entry name" value="F-box domain"/>
    <property type="match status" value="1"/>
</dbReference>
<dbReference type="Proteomes" id="UP001445335">
    <property type="component" value="Unassembled WGS sequence"/>
</dbReference>
<gene>
    <name evidence="4" type="ORF">WJX81_008220</name>
</gene>
<dbReference type="InterPro" id="IPR036047">
    <property type="entry name" value="F-box-like_dom_sf"/>
</dbReference>
<dbReference type="GO" id="GO:0031146">
    <property type="term" value="P:SCF-dependent proteasomal ubiquitin-dependent protein catabolic process"/>
    <property type="evidence" value="ECO:0007669"/>
    <property type="project" value="TreeGrafter"/>
</dbReference>
<feature type="domain" description="F-box" evidence="3">
    <location>
        <begin position="202"/>
        <end position="243"/>
    </location>
</feature>
<evidence type="ECO:0000259" key="3">
    <source>
        <dbReference type="SMART" id="SM00256"/>
    </source>
</evidence>
<dbReference type="PANTHER" id="PTHR12874:SF9">
    <property type="entry name" value="F-BOX ONLY PROTEIN 48"/>
    <property type="match status" value="1"/>
</dbReference>
<proteinExistence type="predicted"/>
<dbReference type="PANTHER" id="PTHR12874">
    <property type="entry name" value="F-BOX ONLY PROTEIN 48-RELATED"/>
    <property type="match status" value="1"/>
</dbReference>
<sequence>MALRYAAFLALFFVMSSLAAEVPQKVTVAVNATVLPVIGSAANATVVVQTLPVGHSAVSSSATGAALANPVEAPAAAPSQPALAPQAEYNMVAQAAAARSLRRCVSAAGSIMGGPIDYPMRITEPLALLAPPNVTKSLIAVANIVEEGIVASIVEPLSIVEQGIIGPRNIIEAPWLTLYGLRLRPGGRKALEVELAPIQQLLPEEMLALVLSHLPSAYALGAVACVCRGWRSAAQNPALWRAACARTFSELQHDELARLVRLSHRGSWRAMFKERPHIRMDGIYVSRNTYIRLGATEWRVKNPVHLVCYYRYLRFLPGGRFLYRTSPQPLREVARSLLRPPPARGRAADDFTQRGRFFLRGERVFTSLTMANAGTTEVRTRLRLRSTTPGANNRLDIAAIVSFDSGAGVATPMFDDRDAAAEEEAAGAPGVRSHRRGMSPYVFVPLHRVEDHELNLPVSKMDFYIPS</sequence>
<evidence type="ECO:0000313" key="5">
    <source>
        <dbReference type="Proteomes" id="UP001445335"/>
    </source>
</evidence>
<dbReference type="GO" id="GO:0019005">
    <property type="term" value="C:SCF ubiquitin ligase complex"/>
    <property type="evidence" value="ECO:0007669"/>
    <property type="project" value="TreeGrafter"/>
</dbReference>